<dbReference type="EnsemblProtists" id="EKX40666">
    <property type="protein sequence ID" value="EKX40666"/>
    <property type="gene ID" value="GUITHDRAFT_164587"/>
</dbReference>
<feature type="transmembrane region" description="Helical" evidence="7">
    <location>
        <begin position="378"/>
        <end position="399"/>
    </location>
</feature>
<dbReference type="InterPro" id="IPR004837">
    <property type="entry name" value="NaCa_Exmemb"/>
</dbReference>
<evidence type="ECO:0000259" key="9">
    <source>
        <dbReference type="Pfam" id="PF01699"/>
    </source>
</evidence>
<dbReference type="STRING" id="905079.L1IWP4"/>
<name>L1IWP4_GUITC</name>
<evidence type="ECO:0000256" key="4">
    <source>
        <dbReference type="ARBA" id="ARBA00022989"/>
    </source>
</evidence>
<accession>L1IWP4</accession>
<evidence type="ECO:0000313" key="10">
    <source>
        <dbReference type="EMBL" id="EKX40666.1"/>
    </source>
</evidence>
<dbReference type="GO" id="GO:0008324">
    <property type="term" value="F:monoatomic cation transmembrane transporter activity"/>
    <property type="evidence" value="ECO:0007669"/>
    <property type="project" value="TreeGrafter"/>
</dbReference>
<evidence type="ECO:0000256" key="2">
    <source>
        <dbReference type="ARBA" id="ARBA00022448"/>
    </source>
</evidence>
<feature type="region of interest" description="Disordered" evidence="6">
    <location>
        <begin position="117"/>
        <end position="156"/>
    </location>
</feature>
<dbReference type="InterPro" id="IPR051359">
    <property type="entry name" value="CaCA_antiporter"/>
</dbReference>
<feature type="chain" id="PRO_5008770561" description="Sodium/calcium exchanger membrane region domain-containing protein" evidence="8">
    <location>
        <begin position="29"/>
        <end position="801"/>
    </location>
</feature>
<dbReference type="PANTHER" id="PTHR12266">
    <property type="entry name" value="NA+/CA2+ K+ INDEPENDENT EXCHANGER"/>
    <property type="match status" value="1"/>
</dbReference>
<feature type="transmembrane region" description="Helical" evidence="7">
    <location>
        <begin position="617"/>
        <end position="637"/>
    </location>
</feature>
<dbReference type="PANTHER" id="PTHR12266:SF0">
    <property type="entry name" value="MITOCHONDRIAL SODIUM_CALCIUM EXCHANGER PROTEIN"/>
    <property type="match status" value="1"/>
</dbReference>
<dbReference type="RefSeq" id="XP_005827646.1">
    <property type="nucleotide sequence ID" value="XM_005827589.1"/>
</dbReference>
<feature type="transmembrane region" description="Helical" evidence="7">
    <location>
        <begin position="300"/>
        <end position="321"/>
    </location>
</feature>
<dbReference type="GeneID" id="17297384"/>
<feature type="compositionally biased region" description="Basic residues" evidence="6">
    <location>
        <begin position="117"/>
        <end position="128"/>
    </location>
</feature>
<feature type="signal peptide" evidence="8">
    <location>
        <begin position="1"/>
        <end position="28"/>
    </location>
</feature>
<keyword evidence="4 7" id="KW-1133">Transmembrane helix</keyword>
<feature type="transmembrane region" description="Helical" evidence="7">
    <location>
        <begin position="583"/>
        <end position="605"/>
    </location>
</feature>
<dbReference type="HOGENOM" id="CLU_004979_3_1_1"/>
<protein>
    <recommendedName>
        <fullName evidence="9">Sodium/calcium exchanger membrane region domain-containing protein</fullName>
    </recommendedName>
</protein>
<proteinExistence type="predicted"/>
<evidence type="ECO:0000256" key="6">
    <source>
        <dbReference type="SAM" id="MobiDB-lite"/>
    </source>
</evidence>
<evidence type="ECO:0000256" key="5">
    <source>
        <dbReference type="ARBA" id="ARBA00023136"/>
    </source>
</evidence>
<reference evidence="10 12" key="1">
    <citation type="journal article" date="2012" name="Nature">
        <title>Algal genomes reveal evolutionary mosaicism and the fate of nucleomorphs.</title>
        <authorList>
            <consortium name="DOE Joint Genome Institute"/>
            <person name="Curtis B.A."/>
            <person name="Tanifuji G."/>
            <person name="Burki F."/>
            <person name="Gruber A."/>
            <person name="Irimia M."/>
            <person name="Maruyama S."/>
            <person name="Arias M.C."/>
            <person name="Ball S.G."/>
            <person name="Gile G.H."/>
            <person name="Hirakawa Y."/>
            <person name="Hopkins J.F."/>
            <person name="Kuo A."/>
            <person name="Rensing S.A."/>
            <person name="Schmutz J."/>
            <person name="Symeonidi A."/>
            <person name="Elias M."/>
            <person name="Eveleigh R.J."/>
            <person name="Herman E.K."/>
            <person name="Klute M.J."/>
            <person name="Nakayama T."/>
            <person name="Obornik M."/>
            <person name="Reyes-Prieto A."/>
            <person name="Armbrust E.V."/>
            <person name="Aves S.J."/>
            <person name="Beiko R.G."/>
            <person name="Coutinho P."/>
            <person name="Dacks J.B."/>
            <person name="Durnford D.G."/>
            <person name="Fast N.M."/>
            <person name="Green B.R."/>
            <person name="Grisdale C.J."/>
            <person name="Hempel F."/>
            <person name="Henrissat B."/>
            <person name="Hoppner M.P."/>
            <person name="Ishida K."/>
            <person name="Kim E."/>
            <person name="Koreny L."/>
            <person name="Kroth P.G."/>
            <person name="Liu Y."/>
            <person name="Malik S.B."/>
            <person name="Maier U.G."/>
            <person name="McRose D."/>
            <person name="Mock T."/>
            <person name="Neilson J.A."/>
            <person name="Onodera N.T."/>
            <person name="Poole A.M."/>
            <person name="Pritham E.J."/>
            <person name="Richards T.A."/>
            <person name="Rocap G."/>
            <person name="Roy S.W."/>
            <person name="Sarai C."/>
            <person name="Schaack S."/>
            <person name="Shirato S."/>
            <person name="Slamovits C.H."/>
            <person name="Spencer D.F."/>
            <person name="Suzuki S."/>
            <person name="Worden A.Z."/>
            <person name="Zauner S."/>
            <person name="Barry K."/>
            <person name="Bell C."/>
            <person name="Bharti A.K."/>
            <person name="Crow J.A."/>
            <person name="Grimwood J."/>
            <person name="Kramer R."/>
            <person name="Lindquist E."/>
            <person name="Lucas S."/>
            <person name="Salamov A."/>
            <person name="McFadden G.I."/>
            <person name="Lane C.E."/>
            <person name="Keeling P.J."/>
            <person name="Gray M.W."/>
            <person name="Grigoriev I.V."/>
            <person name="Archibald J.M."/>
        </authorList>
    </citation>
    <scope>NUCLEOTIDE SEQUENCE</scope>
    <source>
        <strain evidence="10 12">CCMP2712</strain>
    </source>
</reference>
<comment type="subcellular location">
    <subcellularLocation>
        <location evidence="1">Membrane</location>
        <topology evidence="1">Multi-pass membrane protein</topology>
    </subcellularLocation>
</comment>
<gene>
    <name evidence="10" type="ORF">GUITHDRAFT_164587</name>
</gene>
<feature type="transmembrane region" description="Helical" evidence="7">
    <location>
        <begin position="558"/>
        <end position="577"/>
    </location>
</feature>
<dbReference type="PaxDb" id="55529-EKX40666"/>
<dbReference type="eggNOG" id="KOG2399">
    <property type="taxonomic scope" value="Eukaryota"/>
</dbReference>
<feature type="transmembrane region" description="Helical" evidence="7">
    <location>
        <begin position="657"/>
        <end position="677"/>
    </location>
</feature>
<dbReference type="GO" id="GO:0016020">
    <property type="term" value="C:membrane"/>
    <property type="evidence" value="ECO:0007669"/>
    <property type="project" value="UniProtKB-SubCell"/>
</dbReference>
<feature type="transmembrane region" description="Helical" evidence="7">
    <location>
        <begin position="342"/>
        <end position="366"/>
    </location>
</feature>
<dbReference type="AlphaFoldDB" id="L1IWP4"/>
<dbReference type="GO" id="GO:0006874">
    <property type="term" value="P:intracellular calcium ion homeostasis"/>
    <property type="evidence" value="ECO:0007669"/>
    <property type="project" value="TreeGrafter"/>
</dbReference>
<keyword evidence="12" id="KW-1185">Reference proteome</keyword>
<evidence type="ECO:0000256" key="7">
    <source>
        <dbReference type="SAM" id="Phobius"/>
    </source>
</evidence>
<dbReference type="EMBL" id="JH993029">
    <property type="protein sequence ID" value="EKX40666.1"/>
    <property type="molecule type" value="Genomic_DNA"/>
</dbReference>
<dbReference type="Proteomes" id="UP000011087">
    <property type="component" value="Unassembled WGS sequence"/>
</dbReference>
<feature type="domain" description="Sodium/calcium exchanger membrane region" evidence="9">
    <location>
        <begin position="622"/>
        <end position="770"/>
    </location>
</feature>
<reference evidence="11" key="3">
    <citation type="submission" date="2016-03" db="UniProtKB">
        <authorList>
            <consortium name="EnsemblProtists"/>
        </authorList>
    </citation>
    <scope>IDENTIFICATION</scope>
</reference>
<feature type="transmembrane region" description="Helical" evidence="7">
    <location>
        <begin position="726"/>
        <end position="745"/>
    </location>
</feature>
<keyword evidence="5 7" id="KW-0472">Membrane</keyword>
<evidence type="ECO:0000256" key="8">
    <source>
        <dbReference type="SAM" id="SignalP"/>
    </source>
</evidence>
<keyword evidence="8" id="KW-0732">Signal</keyword>
<evidence type="ECO:0000256" key="1">
    <source>
        <dbReference type="ARBA" id="ARBA00004141"/>
    </source>
</evidence>
<feature type="transmembrane region" description="Helical" evidence="7">
    <location>
        <begin position="757"/>
        <end position="776"/>
    </location>
</feature>
<organism evidence="10">
    <name type="scientific">Guillardia theta (strain CCMP2712)</name>
    <name type="common">Cryptophyte</name>
    <dbReference type="NCBI Taxonomy" id="905079"/>
    <lineage>
        <taxon>Eukaryota</taxon>
        <taxon>Cryptophyceae</taxon>
        <taxon>Pyrenomonadales</taxon>
        <taxon>Geminigeraceae</taxon>
        <taxon>Guillardia</taxon>
    </lineage>
</organism>
<dbReference type="Gene3D" id="1.20.1420.30">
    <property type="entry name" value="NCX, central ion-binding region"/>
    <property type="match status" value="2"/>
</dbReference>
<feature type="transmembrane region" description="Helical" evidence="7">
    <location>
        <begin position="411"/>
        <end position="431"/>
    </location>
</feature>
<evidence type="ECO:0000256" key="3">
    <source>
        <dbReference type="ARBA" id="ARBA00022692"/>
    </source>
</evidence>
<keyword evidence="3 7" id="KW-0812">Transmembrane</keyword>
<feature type="compositionally biased region" description="Polar residues" evidence="6">
    <location>
        <begin position="129"/>
        <end position="141"/>
    </location>
</feature>
<dbReference type="InterPro" id="IPR044880">
    <property type="entry name" value="NCX_ion-bd_dom_sf"/>
</dbReference>
<feature type="transmembrane region" description="Helical" evidence="7">
    <location>
        <begin position="437"/>
        <end position="459"/>
    </location>
</feature>
<keyword evidence="2" id="KW-0813">Transport</keyword>
<evidence type="ECO:0000313" key="12">
    <source>
        <dbReference type="Proteomes" id="UP000011087"/>
    </source>
</evidence>
<dbReference type="OrthoDB" id="407410at2759"/>
<dbReference type="Pfam" id="PF01699">
    <property type="entry name" value="Na_Ca_ex"/>
    <property type="match status" value="2"/>
</dbReference>
<sequence>MSKRCRSCLVSWRVLVPLLLITCSWVHCDDTAHLASGSQVTQSLAERSASQFVHGSVEVIDRHPGVRPRKSQVSEGRDAFVDRESTPDASFKVKLKNSDRGERELEAAKAWKRKSREYKSQLVHRKRSPVSSSTAFPGQTDRNGRRHAGFGTKSLSEDSTKCDSTGCWTIDTSDEATKATLKAFREAARIKNKLPSMHAVTEAANAAVAAAAADVASMKTISKTMHQGGKSLAEAQDANPARLNQEKPLAHHLRPSCDNPWKHAQNSRQACAYVRKYCPQRSGLFNYLALPFCSLGKVSWLAILLLLLWLVALSIWLGLAADAFLCPCLTYISRFCNLSENVAGVTFLAFGNGAPDIFTEIAAAIASPHGAEMALGEVMGSSLIVAGVVFGIIAIVVPFQLPPREFVRDVLFFLLALFFLFVILLDSYISMLEAGGFMLLYIFYLYIVVFGTTYVHSFLGDEGAQRSKLMSLKTENEQSKGPRLIEAQGKARLFQSDTLIDLHDLVQYVNPIGKEEVSHHSLVNQVLYGIKVPAIVVMKLTCPVVDLELPNSGWCKSAVLVQLALCPPILVWCVLLHGFPTISAATCHIAFACSVVFGLLAAAIVHVSSKHEEPPPYLALFAFLGFFTSIAWIYALAAELVHLLQALGAVLDVSDTLMGLTVLSLANSVGDLVANLAMARAGMPSMAAAACIGAPLLNLLFGGGLATFLGNLLVASPYPFELNLQLYVSILFLTFSLIAMLVYAVMHKFEIRAPLGFILILIYGAFMITCLGFEAWGGRKLLTTNIGPQVRSGNFDFRASD</sequence>
<feature type="domain" description="Sodium/calcium exchanger membrane region" evidence="9">
    <location>
        <begin position="307"/>
        <end position="449"/>
    </location>
</feature>
<evidence type="ECO:0000313" key="11">
    <source>
        <dbReference type="EnsemblProtists" id="EKX40666"/>
    </source>
</evidence>
<feature type="transmembrane region" description="Helical" evidence="7">
    <location>
        <begin position="689"/>
        <end position="714"/>
    </location>
</feature>
<dbReference type="KEGG" id="gtt:GUITHDRAFT_164587"/>
<reference evidence="12" key="2">
    <citation type="submission" date="2012-11" db="EMBL/GenBank/DDBJ databases">
        <authorList>
            <person name="Kuo A."/>
            <person name="Curtis B.A."/>
            <person name="Tanifuji G."/>
            <person name="Burki F."/>
            <person name="Gruber A."/>
            <person name="Irimia M."/>
            <person name="Maruyama S."/>
            <person name="Arias M.C."/>
            <person name="Ball S.G."/>
            <person name="Gile G.H."/>
            <person name="Hirakawa Y."/>
            <person name="Hopkins J.F."/>
            <person name="Rensing S.A."/>
            <person name="Schmutz J."/>
            <person name="Symeonidi A."/>
            <person name="Elias M."/>
            <person name="Eveleigh R.J."/>
            <person name="Herman E.K."/>
            <person name="Klute M.J."/>
            <person name="Nakayama T."/>
            <person name="Obornik M."/>
            <person name="Reyes-Prieto A."/>
            <person name="Armbrust E.V."/>
            <person name="Aves S.J."/>
            <person name="Beiko R.G."/>
            <person name="Coutinho P."/>
            <person name="Dacks J.B."/>
            <person name="Durnford D.G."/>
            <person name="Fast N.M."/>
            <person name="Green B.R."/>
            <person name="Grisdale C."/>
            <person name="Hempe F."/>
            <person name="Henrissat B."/>
            <person name="Hoppner M.P."/>
            <person name="Ishida K.-I."/>
            <person name="Kim E."/>
            <person name="Koreny L."/>
            <person name="Kroth P.G."/>
            <person name="Liu Y."/>
            <person name="Malik S.-B."/>
            <person name="Maier U.G."/>
            <person name="McRose D."/>
            <person name="Mock T."/>
            <person name="Neilson J.A."/>
            <person name="Onodera N.T."/>
            <person name="Poole A.M."/>
            <person name="Pritham E.J."/>
            <person name="Richards T.A."/>
            <person name="Rocap G."/>
            <person name="Roy S.W."/>
            <person name="Sarai C."/>
            <person name="Schaack S."/>
            <person name="Shirato S."/>
            <person name="Slamovits C.H."/>
            <person name="Spencer D.F."/>
            <person name="Suzuki S."/>
            <person name="Worden A.Z."/>
            <person name="Zauner S."/>
            <person name="Barry K."/>
            <person name="Bell C."/>
            <person name="Bharti A.K."/>
            <person name="Crow J.A."/>
            <person name="Grimwood J."/>
            <person name="Kramer R."/>
            <person name="Lindquist E."/>
            <person name="Lucas S."/>
            <person name="Salamov A."/>
            <person name="McFadden G.I."/>
            <person name="Lane C.E."/>
            <person name="Keeling P.J."/>
            <person name="Gray M.W."/>
            <person name="Grigoriev I.V."/>
            <person name="Archibald J.M."/>
        </authorList>
    </citation>
    <scope>NUCLEOTIDE SEQUENCE</scope>
    <source>
        <strain evidence="12">CCMP2712</strain>
    </source>
</reference>
<dbReference type="OMA" id="VKQPIDM"/>